<evidence type="ECO:0000313" key="2">
    <source>
        <dbReference type="Proteomes" id="UP000821845"/>
    </source>
</evidence>
<dbReference type="EMBL" id="CM023489">
    <property type="protein sequence ID" value="KAH6922065.1"/>
    <property type="molecule type" value="Genomic_DNA"/>
</dbReference>
<evidence type="ECO:0000313" key="1">
    <source>
        <dbReference type="EMBL" id="KAH6922065.1"/>
    </source>
</evidence>
<keyword evidence="2" id="KW-1185">Reference proteome</keyword>
<organism evidence="1 2">
    <name type="scientific">Hyalomma asiaticum</name>
    <name type="common">Tick</name>
    <dbReference type="NCBI Taxonomy" id="266040"/>
    <lineage>
        <taxon>Eukaryota</taxon>
        <taxon>Metazoa</taxon>
        <taxon>Ecdysozoa</taxon>
        <taxon>Arthropoda</taxon>
        <taxon>Chelicerata</taxon>
        <taxon>Arachnida</taxon>
        <taxon>Acari</taxon>
        <taxon>Parasitiformes</taxon>
        <taxon>Ixodida</taxon>
        <taxon>Ixodoidea</taxon>
        <taxon>Ixodidae</taxon>
        <taxon>Hyalomminae</taxon>
        <taxon>Hyalomma</taxon>
    </lineage>
</organism>
<sequence length="845" mass="89512">MTSRRDAATAKKKSAAPSGVGTSTSLLPTVQPRSPTLDGEDRLQYEDAIPGPQDVAFSQTARPAQPVETRGTSFGRPVQPTDSKGENFSSLATGPQGLQHSVQPSSIDQVDGILHDPVATAIAHTFAKNSTGNENPNVTKAALDHFRSGEAPRRAEARRKARTTVSSGSLAAKPHPPGRHPVRDGHDYAAGMHPGMKTNTKHKHVDRVTHPHDARAPADGPTAGTTIPNNTGLEQPSAASTALTNSGGHSGHEQVVQQTSDTAADPSSHNAGVNRDRDPIGGADIATAGPHPSAETRGPPDVPGTTVLPRTTARTMALPPVGDPRHSLGTRSPTTDAKGRRTATGVTKKPKAKAQGYASPYGSLESAASVSPMWGTPVSTTNQLTTPALMTPDVMTPASSTPASPSPVMLATSDGPTNAAGAAVVHPPKPELDKAGRRPQESRKSREQHSPNLAVRAPAAPSGERRDKIKKASRATGNVRDRKTKKEVIAARSGTSKETLSPKGIISACSSKELLGHGAVATVSSQSKAGIVSVAEPMLREKDRDLDRPLECAKNLAVSSSQSESPKSQELHPSERAEGFKTASHGKNGAASVDMLVFQPHESQLVVSVSPMSGTPLTTPTKTVTSQRTSLLRKASWPLRELRKFRLDSRSLASSPPLHSMSMQTLLPESMGDRSQWLVVVVVAFVVSGMLLALLSRWALVKKKQPSDLCFSPACLRYASHILLQVNRSLDPCQDFSAYACSAWNPPVARADYAITSTTQLIRAWFEGFRGLLQEASERGFTVANGPAAMLRACLSHATNPGVPGIQELRDLMASIHLRWPDPPEDGVSPIGVILRLSYVWGVRR</sequence>
<reference evidence="1" key="1">
    <citation type="submission" date="2020-05" db="EMBL/GenBank/DDBJ databases">
        <title>Large-scale comparative analyses of tick genomes elucidate their genetic diversity and vector capacities.</title>
        <authorList>
            <person name="Jia N."/>
            <person name="Wang J."/>
            <person name="Shi W."/>
            <person name="Du L."/>
            <person name="Sun Y."/>
            <person name="Zhan W."/>
            <person name="Jiang J."/>
            <person name="Wang Q."/>
            <person name="Zhang B."/>
            <person name="Ji P."/>
            <person name="Sakyi L.B."/>
            <person name="Cui X."/>
            <person name="Yuan T."/>
            <person name="Jiang B."/>
            <person name="Yang W."/>
            <person name="Lam T.T.-Y."/>
            <person name="Chang Q."/>
            <person name="Ding S."/>
            <person name="Wang X."/>
            <person name="Zhu J."/>
            <person name="Ruan X."/>
            <person name="Zhao L."/>
            <person name="Wei J."/>
            <person name="Que T."/>
            <person name="Du C."/>
            <person name="Cheng J."/>
            <person name="Dai P."/>
            <person name="Han X."/>
            <person name="Huang E."/>
            <person name="Gao Y."/>
            <person name="Liu J."/>
            <person name="Shao H."/>
            <person name="Ye R."/>
            <person name="Li L."/>
            <person name="Wei W."/>
            <person name="Wang X."/>
            <person name="Wang C."/>
            <person name="Yang T."/>
            <person name="Huo Q."/>
            <person name="Li W."/>
            <person name="Guo W."/>
            <person name="Chen H."/>
            <person name="Zhou L."/>
            <person name="Ni X."/>
            <person name="Tian J."/>
            <person name="Zhou Y."/>
            <person name="Sheng Y."/>
            <person name="Liu T."/>
            <person name="Pan Y."/>
            <person name="Xia L."/>
            <person name="Li J."/>
            <person name="Zhao F."/>
            <person name="Cao W."/>
        </authorList>
    </citation>
    <scope>NUCLEOTIDE SEQUENCE</scope>
    <source>
        <strain evidence="1">Hyas-2018</strain>
    </source>
</reference>
<gene>
    <name evidence="1" type="ORF">HPB50_008678</name>
</gene>
<proteinExistence type="predicted"/>
<protein>
    <submittedName>
        <fullName evidence="1">Uncharacterized protein</fullName>
    </submittedName>
</protein>
<dbReference type="Proteomes" id="UP000821845">
    <property type="component" value="Chromosome 9"/>
</dbReference>
<comment type="caution">
    <text evidence="1">The sequence shown here is derived from an EMBL/GenBank/DDBJ whole genome shotgun (WGS) entry which is preliminary data.</text>
</comment>
<name>A0ACB7RIG9_HYAAI</name>
<accession>A0ACB7RIG9</accession>